<feature type="compositionally biased region" description="Polar residues" evidence="1">
    <location>
        <begin position="18"/>
        <end position="32"/>
    </location>
</feature>
<organism evidence="2 3">
    <name type="scientific">Ambrosiozyma monospora</name>
    <name type="common">Yeast</name>
    <name type="synonym">Endomycopsis monosporus</name>
    <dbReference type="NCBI Taxonomy" id="43982"/>
    <lineage>
        <taxon>Eukaryota</taxon>
        <taxon>Fungi</taxon>
        <taxon>Dikarya</taxon>
        <taxon>Ascomycota</taxon>
        <taxon>Saccharomycotina</taxon>
        <taxon>Pichiomycetes</taxon>
        <taxon>Pichiales</taxon>
        <taxon>Pichiaceae</taxon>
        <taxon>Ambrosiozyma</taxon>
    </lineage>
</organism>
<gene>
    <name evidence="2" type="ORF">Amon01_000533500</name>
</gene>
<accession>A0A9W7DGS5</accession>
<dbReference type="AlphaFoldDB" id="A0A9W7DGS5"/>
<dbReference type="Proteomes" id="UP001165063">
    <property type="component" value="Unassembled WGS sequence"/>
</dbReference>
<protein>
    <submittedName>
        <fullName evidence="2">Unnamed protein product</fullName>
    </submittedName>
</protein>
<reference evidence="2" key="1">
    <citation type="submission" date="2023-04" db="EMBL/GenBank/DDBJ databases">
        <title>Ambrosiozyma monospora NBRC 1965.</title>
        <authorList>
            <person name="Ichikawa N."/>
            <person name="Sato H."/>
            <person name="Tonouchi N."/>
        </authorList>
    </citation>
    <scope>NUCLEOTIDE SEQUENCE</scope>
    <source>
        <strain evidence="2">NBRC 1965</strain>
    </source>
</reference>
<name>A0A9W7DGS5_AMBMO</name>
<proteinExistence type="predicted"/>
<sequence length="100" mass="11263">MIPHMEPTPTGLSRRRTSLPNMNSQPSKSGKCNTVGEHPQRAPGVEGSKNLEKMATDVERSLNLELKIKEDELTKSKTKKEPNSTGGWFKKVYKKLKRTL</sequence>
<evidence type="ECO:0000256" key="1">
    <source>
        <dbReference type="SAM" id="MobiDB-lite"/>
    </source>
</evidence>
<keyword evidence="3" id="KW-1185">Reference proteome</keyword>
<evidence type="ECO:0000313" key="2">
    <source>
        <dbReference type="EMBL" id="GMG39422.1"/>
    </source>
</evidence>
<evidence type="ECO:0000313" key="3">
    <source>
        <dbReference type="Proteomes" id="UP001165063"/>
    </source>
</evidence>
<feature type="region of interest" description="Disordered" evidence="1">
    <location>
        <begin position="1"/>
        <end position="51"/>
    </location>
</feature>
<comment type="caution">
    <text evidence="2">The sequence shown here is derived from an EMBL/GenBank/DDBJ whole genome shotgun (WGS) entry which is preliminary data.</text>
</comment>
<dbReference type="EMBL" id="BSXU01002902">
    <property type="protein sequence ID" value="GMG39422.1"/>
    <property type="molecule type" value="Genomic_DNA"/>
</dbReference>